<reference evidence="8" key="1">
    <citation type="journal article" date="2024" name="Gigascience">
        <title>Chromosome-level genome of the poultry shaft louse Menopon gallinae provides insight into the host-switching and adaptive evolution of parasitic lice.</title>
        <authorList>
            <person name="Xu Y."/>
            <person name="Ma L."/>
            <person name="Liu S."/>
            <person name="Liang Y."/>
            <person name="Liu Q."/>
            <person name="He Z."/>
            <person name="Tian L."/>
            <person name="Duan Y."/>
            <person name="Cai W."/>
            <person name="Li H."/>
            <person name="Song F."/>
        </authorList>
    </citation>
    <scope>NUCLEOTIDE SEQUENCE</scope>
    <source>
        <strain evidence="8">Cailab_2023a</strain>
    </source>
</reference>
<evidence type="ECO:0000256" key="7">
    <source>
        <dbReference type="SAM" id="Phobius"/>
    </source>
</evidence>
<evidence type="ECO:0000256" key="6">
    <source>
        <dbReference type="RuleBase" id="RU004396"/>
    </source>
</evidence>
<keyword evidence="3" id="KW-0809">Transit peptide</keyword>
<proteinExistence type="inferred from homology"/>
<dbReference type="GO" id="GO:0006123">
    <property type="term" value="P:mitochondrial electron transport, cytochrome c to oxygen"/>
    <property type="evidence" value="ECO:0007669"/>
    <property type="project" value="TreeGrafter"/>
</dbReference>
<name>A0AAW2HRA4_9NEOP</name>
<dbReference type="SUPFAM" id="SSF81411">
    <property type="entry name" value="Mitochondrial cytochrome c oxidase subunit VIa"/>
    <property type="match status" value="1"/>
</dbReference>
<evidence type="ECO:0000256" key="3">
    <source>
        <dbReference type="ARBA" id="ARBA00022946"/>
    </source>
</evidence>
<dbReference type="InterPro" id="IPR036418">
    <property type="entry name" value="Cyt_c_oxidase_su6a_sf"/>
</dbReference>
<evidence type="ECO:0000313" key="8">
    <source>
        <dbReference type="EMBL" id="KAL0272098.1"/>
    </source>
</evidence>
<dbReference type="GO" id="GO:0005743">
    <property type="term" value="C:mitochondrial inner membrane"/>
    <property type="evidence" value="ECO:0007669"/>
    <property type="project" value="UniProtKB-SubCell"/>
</dbReference>
<dbReference type="PANTHER" id="PTHR11504:SF0">
    <property type="entry name" value="CYTOCHROME C OXIDASE SUBUNIT"/>
    <property type="match status" value="1"/>
</dbReference>
<protein>
    <submittedName>
        <fullName evidence="8">Uncharacterized protein</fullName>
    </submittedName>
</protein>
<feature type="transmembrane region" description="Helical" evidence="7">
    <location>
        <begin position="49"/>
        <end position="69"/>
    </location>
</feature>
<evidence type="ECO:0000256" key="4">
    <source>
        <dbReference type="ARBA" id="ARBA00023128"/>
    </source>
</evidence>
<comment type="caution">
    <text evidence="8">The sequence shown here is derived from an EMBL/GenBank/DDBJ whole genome shotgun (WGS) entry which is preliminary data.</text>
</comment>
<keyword evidence="2" id="KW-0999">Mitochondrion inner membrane</keyword>
<keyword evidence="5 7" id="KW-0472">Membrane</keyword>
<accession>A0AAW2HRA4</accession>
<comment type="subcellular location">
    <subcellularLocation>
        <location evidence="1">Mitochondrion inner membrane</location>
    </subcellularLocation>
</comment>
<dbReference type="GO" id="GO:0030234">
    <property type="term" value="F:enzyme regulator activity"/>
    <property type="evidence" value="ECO:0007669"/>
    <property type="project" value="TreeGrafter"/>
</dbReference>
<comment type="similarity">
    <text evidence="6">Belongs to the cytochrome c oxidase subunit 6A family.</text>
</comment>
<dbReference type="Pfam" id="PF02046">
    <property type="entry name" value="COX6A"/>
    <property type="match status" value="1"/>
</dbReference>
<evidence type="ECO:0000256" key="2">
    <source>
        <dbReference type="ARBA" id="ARBA00022792"/>
    </source>
</evidence>
<keyword evidence="7" id="KW-1133">Transmembrane helix</keyword>
<evidence type="ECO:0000256" key="1">
    <source>
        <dbReference type="ARBA" id="ARBA00004273"/>
    </source>
</evidence>
<sequence>MHGTTNIIFSRGLSASLALRSSLREPLKTGGSQAIHDSHDATSQTWKKVFLYGCIPACVLAAFNVFVLMEEPKRSEYKPYDYLGIMNVRFPWRDGKKSLFFNPHVNHLKD</sequence>
<dbReference type="EMBL" id="JARGDH010000003">
    <property type="protein sequence ID" value="KAL0272098.1"/>
    <property type="molecule type" value="Genomic_DNA"/>
</dbReference>
<keyword evidence="7" id="KW-0812">Transmembrane</keyword>
<dbReference type="PANTHER" id="PTHR11504">
    <property type="entry name" value="CYTOCHROME C OXIDASE POLYPEPTIDE VIA"/>
    <property type="match status" value="1"/>
</dbReference>
<keyword evidence="4" id="KW-0496">Mitochondrion</keyword>
<dbReference type="AlphaFoldDB" id="A0AAW2HRA4"/>
<dbReference type="InterPro" id="IPR001349">
    <property type="entry name" value="Cyt_c_oxidase_su6a"/>
</dbReference>
<organism evidence="8">
    <name type="scientific">Menopon gallinae</name>
    <name type="common">poultry shaft louse</name>
    <dbReference type="NCBI Taxonomy" id="328185"/>
    <lineage>
        <taxon>Eukaryota</taxon>
        <taxon>Metazoa</taxon>
        <taxon>Ecdysozoa</taxon>
        <taxon>Arthropoda</taxon>
        <taxon>Hexapoda</taxon>
        <taxon>Insecta</taxon>
        <taxon>Pterygota</taxon>
        <taxon>Neoptera</taxon>
        <taxon>Paraneoptera</taxon>
        <taxon>Psocodea</taxon>
        <taxon>Troctomorpha</taxon>
        <taxon>Phthiraptera</taxon>
        <taxon>Amblycera</taxon>
        <taxon>Menoponidae</taxon>
        <taxon>Menopon</taxon>
    </lineage>
</organism>
<evidence type="ECO:0000256" key="5">
    <source>
        <dbReference type="ARBA" id="ARBA00023136"/>
    </source>
</evidence>
<dbReference type="Gene3D" id="4.10.95.10">
    <property type="entry name" value="Cytochrome c oxidase, subunit VIa"/>
    <property type="match status" value="1"/>
</dbReference>
<gene>
    <name evidence="8" type="ORF">PYX00_005196</name>
</gene>